<dbReference type="Proteomes" id="UP000050761">
    <property type="component" value="Unassembled WGS sequence"/>
</dbReference>
<dbReference type="PANTHER" id="PTHR14467">
    <property type="entry name" value="ARV1"/>
    <property type="match status" value="1"/>
</dbReference>
<evidence type="ECO:0000313" key="11">
    <source>
        <dbReference type="EMBL" id="VDO28742.1"/>
    </source>
</evidence>
<evidence type="ECO:0000256" key="10">
    <source>
        <dbReference type="RuleBase" id="RU368065"/>
    </source>
</evidence>
<keyword evidence="4" id="KW-0812">Transmembrane</keyword>
<reference evidence="11 12" key="1">
    <citation type="submission" date="2018-11" db="EMBL/GenBank/DDBJ databases">
        <authorList>
            <consortium name="Pathogen Informatics"/>
        </authorList>
    </citation>
    <scope>NUCLEOTIDE SEQUENCE [LARGE SCALE GENOMIC DNA]</scope>
</reference>
<accession>A0A183F9J9</accession>
<keyword evidence="9" id="KW-0472">Membrane</keyword>
<evidence type="ECO:0000256" key="5">
    <source>
        <dbReference type="ARBA" id="ARBA00022824"/>
    </source>
</evidence>
<dbReference type="EMBL" id="UZAH01005178">
    <property type="protein sequence ID" value="VDO28742.1"/>
    <property type="molecule type" value="Genomic_DNA"/>
</dbReference>
<dbReference type="GO" id="GO:0016125">
    <property type="term" value="P:sterol metabolic process"/>
    <property type="evidence" value="ECO:0007669"/>
    <property type="project" value="UniProtKB-UniRule"/>
</dbReference>
<keyword evidence="7 10" id="KW-0445">Lipid transport</keyword>
<proteinExistence type="inferred from homology"/>
<evidence type="ECO:0000256" key="1">
    <source>
        <dbReference type="ARBA" id="ARBA00004477"/>
    </source>
</evidence>
<evidence type="ECO:0000256" key="4">
    <source>
        <dbReference type="ARBA" id="ARBA00022692"/>
    </source>
</evidence>
<dbReference type="GO" id="GO:0005789">
    <property type="term" value="C:endoplasmic reticulum membrane"/>
    <property type="evidence" value="ECO:0007669"/>
    <property type="project" value="UniProtKB-SubCell"/>
</dbReference>
<evidence type="ECO:0000256" key="6">
    <source>
        <dbReference type="ARBA" id="ARBA00022989"/>
    </source>
</evidence>
<evidence type="ECO:0000256" key="8">
    <source>
        <dbReference type="ARBA" id="ARBA00023098"/>
    </source>
</evidence>
<evidence type="ECO:0000256" key="9">
    <source>
        <dbReference type="ARBA" id="ARBA00023136"/>
    </source>
</evidence>
<evidence type="ECO:0000256" key="7">
    <source>
        <dbReference type="ARBA" id="ARBA00023055"/>
    </source>
</evidence>
<dbReference type="Pfam" id="PF04161">
    <property type="entry name" value="Arv1"/>
    <property type="match status" value="1"/>
</dbReference>
<dbReference type="InterPro" id="IPR007290">
    <property type="entry name" value="Arv1"/>
</dbReference>
<dbReference type="GO" id="GO:0032541">
    <property type="term" value="C:cortical endoplasmic reticulum"/>
    <property type="evidence" value="ECO:0007669"/>
    <property type="project" value="TreeGrafter"/>
</dbReference>
<evidence type="ECO:0000313" key="12">
    <source>
        <dbReference type="Proteomes" id="UP000050761"/>
    </source>
</evidence>
<dbReference type="OrthoDB" id="2192830at2759"/>
<protein>
    <recommendedName>
        <fullName evidence="10">Protein ARV</fullName>
    </recommendedName>
</protein>
<name>A0A183F9J9_HELPZ</name>
<keyword evidence="6" id="KW-1133">Transmembrane helix</keyword>
<dbReference type="GO" id="GO:0006665">
    <property type="term" value="P:sphingolipid metabolic process"/>
    <property type="evidence" value="ECO:0007669"/>
    <property type="project" value="TreeGrafter"/>
</dbReference>
<dbReference type="GO" id="GO:0005794">
    <property type="term" value="C:Golgi apparatus"/>
    <property type="evidence" value="ECO:0007669"/>
    <property type="project" value="TreeGrafter"/>
</dbReference>
<gene>
    <name evidence="11" type="ORF">HPBE_LOCUS2841</name>
</gene>
<comment type="subcellular location">
    <subcellularLocation>
        <location evidence="1 10">Endoplasmic reticulum membrane</location>
        <topology evidence="1 10">Multi-pass membrane protein</topology>
    </subcellularLocation>
</comment>
<sequence>MCVNCMEPAVSLYQRYSEGVIRLSDCKGCGEVVDKYVEYDTMLVVIDLIIHNISAYRHLLYNMRIQVWNLEEKAARRRGLGHRIRCLLLPMLSICR</sequence>
<keyword evidence="8 10" id="KW-0443">Lipid metabolism</keyword>
<dbReference type="PANTHER" id="PTHR14467:SF0">
    <property type="entry name" value="PROTEIN ARV1"/>
    <property type="match status" value="1"/>
</dbReference>
<accession>A0A3P7XHD1</accession>
<dbReference type="GO" id="GO:0097036">
    <property type="term" value="P:regulation of plasma membrane sterol distribution"/>
    <property type="evidence" value="ECO:0007669"/>
    <property type="project" value="UniProtKB-UniRule"/>
</dbReference>
<dbReference type="WBParaSite" id="HPBE_0000284101-mRNA-1">
    <property type="protein sequence ID" value="HPBE_0000284101-mRNA-1"/>
    <property type="gene ID" value="HPBE_0000284101"/>
</dbReference>
<keyword evidence="5 10" id="KW-0256">Endoplasmic reticulum</keyword>
<comment type="similarity">
    <text evidence="2 10">Belongs to the ARV1 family.</text>
</comment>
<evidence type="ECO:0000313" key="13">
    <source>
        <dbReference type="WBParaSite" id="HPBE_0000284101-mRNA-1"/>
    </source>
</evidence>
<dbReference type="AlphaFoldDB" id="A0A183F9J9"/>
<comment type="function">
    <text evidence="10">Mediator of sterol homeostasis involved in sterol uptake, trafficking and distribution into membranes.</text>
</comment>
<keyword evidence="12" id="KW-1185">Reference proteome</keyword>
<evidence type="ECO:0000256" key="2">
    <source>
        <dbReference type="ARBA" id="ARBA00009187"/>
    </source>
</evidence>
<reference evidence="13" key="2">
    <citation type="submission" date="2019-09" db="UniProtKB">
        <authorList>
            <consortium name="WormBaseParasite"/>
        </authorList>
    </citation>
    <scope>IDENTIFICATION</scope>
</reference>
<organism evidence="12 13">
    <name type="scientific">Heligmosomoides polygyrus</name>
    <name type="common">Parasitic roundworm</name>
    <dbReference type="NCBI Taxonomy" id="6339"/>
    <lineage>
        <taxon>Eukaryota</taxon>
        <taxon>Metazoa</taxon>
        <taxon>Ecdysozoa</taxon>
        <taxon>Nematoda</taxon>
        <taxon>Chromadorea</taxon>
        <taxon>Rhabditida</taxon>
        <taxon>Rhabditina</taxon>
        <taxon>Rhabditomorpha</taxon>
        <taxon>Strongyloidea</taxon>
        <taxon>Heligmosomidae</taxon>
        <taxon>Heligmosomoides</taxon>
    </lineage>
</organism>
<evidence type="ECO:0000256" key="3">
    <source>
        <dbReference type="ARBA" id="ARBA00022448"/>
    </source>
</evidence>
<keyword evidence="3 10" id="KW-0813">Transport</keyword>
<dbReference type="GO" id="GO:0032366">
    <property type="term" value="P:intracellular sterol transport"/>
    <property type="evidence" value="ECO:0007669"/>
    <property type="project" value="UniProtKB-UniRule"/>
</dbReference>